<keyword evidence="1" id="KW-1133">Transmembrane helix</keyword>
<proteinExistence type="predicted"/>
<reference evidence="2 3" key="1">
    <citation type="submission" date="2019-02" db="EMBL/GenBank/DDBJ databases">
        <title>Deep-cultivation of Planctomycetes and their phenomic and genomic characterization uncovers novel biology.</title>
        <authorList>
            <person name="Wiegand S."/>
            <person name="Jogler M."/>
            <person name="Boedeker C."/>
            <person name="Pinto D."/>
            <person name="Vollmers J."/>
            <person name="Rivas-Marin E."/>
            <person name="Kohn T."/>
            <person name="Peeters S.H."/>
            <person name="Heuer A."/>
            <person name="Rast P."/>
            <person name="Oberbeckmann S."/>
            <person name="Bunk B."/>
            <person name="Jeske O."/>
            <person name="Meyerdierks A."/>
            <person name="Storesund J.E."/>
            <person name="Kallscheuer N."/>
            <person name="Luecker S."/>
            <person name="Lage O.M."/>
            <person name="Pohl T."/>
            <person name="Merkel B.J."/>
            <person name="Hornburger P."/>
            <person name="Mueller R.-W."/>
            <person name="Bruemmer F."/>
            <person name="Labrenz M."/>
            <person name="Spormann A.M."/>
            <person name="Op Den Camp H."/>
            <person name="Overmann J."/>
            <person name="Amann R."/>
            <person name="Jetten M.S.M."/>
            <person name="Mascher T."/>
            <person name="Medema M.H."/>
            <person name="Devos D.P."/>
            <person name="Kaster A.-K."/>
            <person name="Ovreas L."/>
            <person name="Rohde M."/>
            <person name="Galperin M.Y."/>
            <person name="Jogler C."/>
        </authorList>
    </citation>
    <scope>NUCLEOTIDE SEQUENCE [LARGE SCALE GENOMIC DNA]</scope>
    <source>
        <strain evidence="2 3">Pla52n</strain>
    </source>
</reference>
<dbReference type="RefSeq" id="WP_146522082.1">
    <property type="nucleotide sequence ID" value="NZ_CP151726.1"/>
</dbReference>
<name>A0A5C6AGU0_9BACT</name>
<gene>
    <name evidence="2" type="ORF">Pla52n_50340</name>
</gene>
<evidence type="ECO:0000313" key="3">
    <source>
        <dbReference type="Proteomes" id="UP000320176"/>
    </source>
</evidence>
<protein>
    <submittedName>
        <fullName evidence="2">Uncharacterized protein</fullName>
    </submittedName>
</protein>
<dbReference type="EMBL" id="SJPN01000006">
    <property type="protein sequence ID" value="TWT98518.1"/>
    <property type="molecule type" value="Genomic_DNA"/>
</dbReference>
<dbReference type="OrthoDB" id="9814057at2"/>
<dbReference type="AlphaFoldDB" id="A0A5C6AGU0"/>
<accession>A0A5C6AGU0</accession>
<feature type="transmembrane region" description="Helical" evidence="1">
    <location>
        <begin position="98"/>
        <end position="121"/>
    </location>
</feature>
<organism evidence="2 3">
    <name type="scientific">Stieleria varia</name>
    <dbReference type="NCBI Taxonomy" id="2528005"/>
    <lineage>
        <taxon>Bacteria</taxon>
        <taxon>Pseudomonadati</taxon>
        <taxon>Planctomycetota</taxon>
        <taxon>Planctomycetia</taxon>
        <taxon>Pirellulales</taxon>
        <taxon>Pirellulaceae</taxon>
        <taxon>Stieleria</taxon>
    </lineage>
</organism>
<evidence type="ECO:0000313" key="2">
    <source>
        <dbReference type="EMBL" id="TWT98518.1"/>
    </source>
</evidence>
<keyword evidence="1" id="KW-0812">Transmembrane</keyword>
<keyword evidence="3" id="KW-1185">Reference proteome</keyword>
<sequence>MVVANTPAKPTTSLDHLVIKTPCTMDWGLMDGDNRKRFCSRCEKHVYDVSQMTRDEALELFAGDGTICAKIYRRPDGTIVTSECPPQEKKLAKRRLQFSIGALIALLTASAGVFATSPWIVRTVQPIVGKWFPSKNPKPTVTMGSMCVMGDVICVEPTEDTP</sequence>
<dbReference type="Proteomes" id="UP000320176">
    <property type="component" value="Unassembled WGS sequence"/>
</dbReference>
<comment type="caution">
    <text evidence="2">The sequence shown here is derived from an EMBL/GenBank/DDBJ whole genome shotgun (WGS) entry which is preliminary data.</text>
</comment>
<evidence type="ECO:0000256" key="1">
    <source>
        <dbReference type="SAM" id="Phobius"/>
    </source>
</evidence>
<keyword evidence="1" id="KW-0472">Membrane</keyword>